<feature type="transmembrane region" description="Helical" evidence="6">
    <location>
        <begin position="76"/>
        <end position="96"/>
    </location>
</feature>
<evidence type="ECO:0000256" key="6">
    <source>
        <dbReference type="SAM" id="Phobius"/>
    </source>
</evidence>
<dbReference type="EMBL" id="JAOTIF010000011">
    <property type="protein sequence ID" value="MCU7550283.1"/>
    <property type="molecule type" value="Genomic_DNA"/>
</dbReference>
<reference evidence="7" key="1">
    <citation type="submission" date="2022-09" db="EMBL/GenBank/DDBJ databases">
        <authorList>
            <person name="Yuan C."/>
            <person name="Ke Z."/>
        </authorList>
    </citation>
    <scope>NUCLEOTIDE SEQUENCE</scope>
    <source>
        <strain evidence="7">LB-8</strain>
    </source>
</reference>
<feature type="transmembrane region" description="Helical" evidence="6">
    <location>
        <begin position="384"/>
        <end position="404"/>
    </location>
</feature>
<organism evidence="7 8">
    <name type="scientific">Paraflavisolibacter caeni</name>
    <dbReference type="NCBI Taxonomy" id="2982496"/>
    <lineage>
        <taxon>Bacteria</taxon>
        <taxon>Pseudomonadati</taxon>
        <taxon>Bacteroidota</taxon>
        <taxon>Chitinophagia</taxon>
        <taxon>Chitinophagales</taxon>
        <taxon>Chitinophagaceae</taxon>
        <taxon>Paraflavisolibacter</taxon>
    </lineage>
</organism>
<evidence type="ECO:0000256" key="2">
    <source>
        <dbReference type="ARBA" id="ARBA00022475"/>
    </source>
</evidence>
<feature type="transmembrane region" description="Helical" evidence="6">
    <location>
        <begin position="172"/>
        <end position="193"/>
    </location>
</feature>
<comment type="subcellular location">
    <subcellularLocation>
        <location evidence="1">Cell membrane</location>
        <topology evidence="1">Multi-pass membrane protein</topology>
    </subcellularLocation>
</comment>
<dbReference type="PANTHER" id="PTHR30250">
    <property type="entry name" value="PST FAMILY PREDICTED COLANIC ACID TRANSPORTER"/>
    <property type="match status" value="1"/>
</dbReference>
<evidence type="ECO:0000256" key="4">
    <source>
        <dbReference type="ARBA" id="ARBA00022989"/>
    </source>
</evidence>
<evidence type="ECO:0000256" key="1">
    <source>
        <dbReference type="ARBA" id="ARBA00004651"/>
    </source>
</evidence>
<accession>A0A9X3BIQ0</accession>
<keyword evidence="5 6" id="KW-0472">Membrane</keyword>
<comment type="caution">
    <text evidence="7">The sequence shown here is derived from an EMBL/GenBank/DDBJ whole genome shotgun (WGS) entry which is preliminary data.</text>
</comment>
<feature type="transmembrane region" description="Helical" evidence="6">
    <location>
        <begin position="257"/>
        <end position="277"/>
    </location>
</feature>
<dbReference type="RefSeq" id="WP_279297723.1">
    <property type="nucleotide sequence ID" value="NZ_JAOTIF010000011.1"/>
</dbReference>
<dbReference type="PANTHER" id="PTHR30250:SF11">
    <property type="entry name" value="O-ANTIGEN TRANSPORTER-RELATED"/>
    <property type="match status" value="1"/>
</dbReference>
<keyword evidence="4 6" id="KW-1133">Transmembrane helix</keyword>
<feature type="transmembrane region" description="Helical" evidence="6">
    <location>
        <begin position="116"/>
        <end position="136"/>
    </location>
</feature>
<name>A0A9X3BIQ0_9BACT</name>
<feature type="transmembrane region" description="Helical" evidence="6">
    <location>
        <begin position="214"/>
        <end position="232"/>
    </location>
</feature>
<keyword evidence="3 6" id="KW-0812">Transmembrane</keyword>
<evidence type="ECO:0000313" key="7">
    <source>
        <dbReference type="EMBL" id="MCU7550283.1"/>
    </source>
</evidence>
<dbReference type="Pfam" id="PF13440">
    <property type="entry name" value="Polysacc_synt_3"/>
    <property type="match status" value="1"/>
</dbReference>
<evidence type="ECO:0000256" key="3">
    <source>
        <dbReference type="ARBA" id="ARBA00022692"/>
    </source>
</evidence>
<dbReference type="Proteomes" id="UP001155483">
    <property type="component" value="Unassembled WGS sequence"/>
</dbReference>
<proteinExistence type="predicted"/>
<feature type="transmembrane region" description="Helical" evidence="6">
    <location>
        <begin position="357"/>
        <end position="378"/>
    </location>
</feature>
<feature type="transmembrane region" description="Helical" evidence="6">
    <location>
        <begin position="12"/>
        <end position="33"/>
    </location>
</feature>
<feature type="transmembrane region" description="Helical" evidence="6">
    <location>
        <begin position="298"/>
        <end position="319"/>
    </location>
</feature>
<keyword evidence="8" id="KW-1185">Reference proteome</keyword>
<dbReference type="GO" id="GO:0005886">
    <property type="term" value="C:plasma membrane"/>
    <property type="evidence" value="ECO:0007669"/>
    <property type="project" value="UniProtKB-SubCell"/>
</dbReference>
<gene>
    <name evidence="7" type="ORF">OCK74_14265</name>
</gene>
<dbReference type="AlphaFoldDB" id="A0A9X3BIQ0"/>
<feature type="transmembrane region" description="Helical" evidence="6">
    <location>
        <begin position="331"/>
        <end position="350"/>
    </location>
</feature>
<protein>
    <submittedName>
        <fullName evidence="7">Oligosaccharide flippase family protein</fullName>
    </submittedName>
</protein>
<feature type="transmembrane region" description="Helical" evidence="6">
    <location>
        <begin position="39"/>
        <end position="64"/>
    </location>
</feature>
<dbReference type="InterPro" id="IPR050833">
    <property type="entry name" value="Poly_Biosynth_Transport"/>
</dbReference>
<sequence>MAFGKALIQNTANRILNTIVMFLATVFLTRIVGVSDFGLLTLMITNASLLNLISSFGISSGITYNLAATNISGTKVVSVTILLLLTQLLFTSIFEYGCFQLDDSFWLFKGKSLTDFLLGISFFISISAIEKYNALLYGKQQYLLANNIVLAGNLVMLFCLIILAIWKVEDHYIFLGVYIVGNLFQAFALICTYHIIYKEPVLFAVLNKAEFKLFFSYSFLAFVTNCLQFIAYRADYWLVDYYKGSTQLGLYSVSTRFAQLFWIIPNLFAAIIFPNVAGKQTGKNAQSIFGLIRIMNTCNVIAGLFLFLFSPYLIVQIFGVEYANCIIPFRILLPGVITFCIPAILASYFAGINKLIVNFWGTILCLLVILILDFALIPKFGIKGAAIASSIGYALTTIYVLIVFNRLSKAGFNQLLILKKEDLVYLKRLLLTHVKA</sequence>
<reference evidence="7" key="2">
    <citation type="submission" date="2023-04" db="EMBL/GenBank/DDBJ databases">
        <title>Paracnuella aquatica gen. nov., sp. nov., a member of the family Chitinophagaceae isolated from a hot spring.</title>
        <authorList>
            <person name="Wang C."/>
        </authorList>
    </citation>
    <scope>NUCLEOTIDE SEQUENCE</scope>
    <source>
        <strain evidence="7">LB-8</strain>
    </source>
</reference>
<feature type="transmembrane region" description="Helical" evidence="6">
    <location>
        <begin position="148"/>
        <end position="166"/>
    </location>
</feature>
<evidence type="ECO:0000256" key="5">
    <source>
        <dbReference type="ARBA" id="ARBA00023136"/>
    </source>
</evidence>
<keyword evidence="2" id="KW-1003">Cell membrane</keyword>
<evidence type="ECO:0000313" key="8">
    <source>
        <dbReference type="Proteomes" id="UP001155483"/>
    </source>
</evidence>